<accession>A0ACB7XNY2</accession>
<proteinExistence type="predicted"/>
<dbReference type="Proteomes" id="UP000828048">
    <property type="component" value="Chromosome 1"/>
</dbReference>
<evidence type="ECO:0000313" key="1">
    <source>
        <dbReference type="EMBL" id="KAH7842193.1"/>
    </source>
</evidence>
<keyword evidence="2" id="KW-1185">Reference proteome</keyword>
<protein>
    <submittedName>
        <fullName evidence="1">Uncharacterized protein</fullName>
    </submittedName>
</protein>
<comment type="caution">
    <text evidence="1">The sequence shown here is derived from an EMBL/GenBank/DDBJ whole genome shotgun (WGS) entry which is preliminary data.</text>
</comment>
<dbReference type="EMBL" id="CM037151">
    <property type="protein sequence ID" value="KAH7842193.1"/>
    <property type="molecule type" value="Genomic_DNA"/>
</dbReference>
<organism evidence="1 2">
    <name type="scientific">Vaccinium darrowii</name>
    <dbReference type="NCBI Taxonomy" id="229202"/>
    <lineage>
        <taxon>Eukaryota</taxon>
        <taxon>Viridiplantae</taxon>
        <taxon>Streptophyta</taxon>
        <taxon>Embryophyta</taxon>
        <taxon>Tracheophyta</taxon>
        <taxon>Spermatophyta</taxon>
        <taxon>Magnoliopsida</taxon>
        <taxon>eudicotyledons</taxon>
        <taxon>Gunneridae</taxon>
        <taxon>Pentapetalae</taxon>
        <taxon>asterids</taxon>
        <taxon>Ericales</taxon>
        <taxon>Ericaceae</taxon>
        <taxon>Vaccinioideae</taxon>
        <taxon>Vaccinieae</taxon>
        <taxon>Vaccinium</taxon>
    </lineage>
</organism>
<evidence type="ECO:0000313" key="2">
    <source>
        <dbReference type="Proteomes" id="UP000828048"/>
    </source>
</evidence>
<name>A0ACB7XNY2_9ERIC</name>
<gene>
    <name evidence="1" type="ORF">Vadar_002536</name>
</gene>
<reference evidence="1 2" key="1">
    <citation type="journal article" date="2021" name="Hortic Res">
        <title>High-quality reference genome and annotation aids understanding of berry development for evergreen blueberry (Vaccinium darrowii).</title>
        <authorList>
            <person name="Yu J."/>
            <person name="Hulse-Kemp A.M."/>
            <person name="Babiker E."/>
            <person name="Staton M."/>
        </authorList>
    </citation>
    <scope>NUCLEOTIDE SEQUENCE [LARGE SCALE GENOMIC DNA]</scope>
    <source>
        <strain evidence="2">cv. NJ 8807/NJ 8810</strain>
        <tissue evidence="1">Young leaf</tissue>
    </source>
</reference>
<sequence length="271" mass="31474">MDSALLAATKAMPDATRIEPFNGLFFKRWQQKIKLVMDISNVLFVLETPKPESDSERYEETLAAWVRADKICKSIILNSLSNELFDVYCGLEHALEIWNALVNKYVVEDAGIKKYAAANFLHFEMTDEKDVSSQIHEFHLITLELKNEGMELPEAFLTAALIEKLPETWREYKNGLKHKRHEMNLEQVIVHIRIEERNRLLARNQMAKQLTVKANVVEDRPREFKPKEFKPKGGAAKSKYNQQYTHPKPHGQTFKKKGEPGLRPNEDEYCF</sequence>